<dbReference type="SUPFAM" id="SSF56219">
    <property type="entry name" value="DNase I-like"/>
    <property type="match status" value="1"/>
</dbReference>
<keyword evidence="2" id="KW-0540">Nuclease</keyword>
<keyword evidence="3" id="KW-1185">Reference proteome</keyword>
<dbReference type="GO" id="GO:0004519">
    <property type="term" value="F:endonuclease activity"/>
    <property type="evidence" value="ECO:0007669"/>
    <property type="project" value="UniProtKB-KW"/>
</dbReference>
<organism evidence="2 3">
    <name type="scientific">Streptococcus didelphis</name>
    <dbReference type="NCBI Taxonomy" id="102886"/>
    <lineage>
        <taxon>Bacteria</taxon>
        <taxon>Bacillati</taxon>
        <taxon>Bacillota</taxon>
        <taxon>Bacilli</taxon>
        <taxon>Lactobacillales</taxon>
        <taxon>Streptococcaceae</taxon>
        <taxon>Streptococcus</taxon>
    </lineage>
</organism>
<evidence type="ECO:0000259" key="1">
    <source>
        <dbReference type="Pfam" id="PF03372"/>
    </source>
</evidence>
<dbReference type="InterPro" id="IPR005135">
    <property type="entry name" value="Endo/exonuclease/phosphatase"/>
</dbReference>
<dbReference type="Pfam" id="PF03372">
    <property type="entry name" value="Exo_endo_phos"/>
    <property type="match status" value="1"/>
</dbReference>
<dbReference type="InterPro" id="IPR051916">
    <property type="entry name" value="GPI-anchor_lipid_remodeler"/>
</dbReference>
<dbReference type="EMBL" id="CP110509">
    <property type="protein sequence ID" value="WMB27895.1"/>
    <property type="molecule type" value="Genomic_DNA"/>
</dbReference>
<evidence type="ECO:0000313" key="3">
    <source>
        <dbReference type="Proteomes" id="UP001238096"/>
    </source>
</evidence>
<name>A0ABY9LGC4_9STRE</name>
<dbReference type="PANTHER" id="PTHR14859:SF15">
    <property type="entry name" value="ENDONUCLEASE_EXONUCLEASE_PHOSPHATASE DOMAIN-CONTAINING PROTEIN"/>
    <property type="match status" value="1"/>
</dbReference>
<accession>A0ABY9LGC4</accession>
<dbReference type="Proteomes" id="UP001238096">
    <property type="component" value="Chromosome"/>
</dbReference>
<dbReference type="Gene3D" id="3.60.10.10">
    <property type="entry name" value="Endonuclease/exonuclease/phosphatase"/>
    <property type="match status" value="1"/>
</dbReference>
<keyword evidence="2" id="KW-0255">Endonuclease</keyword>
<proteinExistence type="predicted"/>
<dbReference type="CDD" id="cd09079">
    <property type="entry name" value="RgfB-like"/>
    <property type="match status" value="1"/>
</dbReference>
<sequence>MAKWLTINTHSWMEGNALKKLVDLAEHILAEKYDVICLQEINQLLAGELAGQVPYYQKLAESPELHKDNFALLLVHYLQKRGQIYYWSWAYNHIGYDIYHEGVAILSKEPIEASSLLVTESDNEYDYHTRRALLAKTKLAGIETTFVSVHLSWFNKGFEKEWELLEAKLKSLKMPLVLMGDFNNPTDLEGYQLIMKSPLQLQDSHKVAQKVFGDHSIVADIDGWQDNKESFKVDHIFTSKDFTIVSSEITFEGGYAPVISDHYGLEVEAYFKSKEAKKE</sequence>
<evidence type="ECO:0000313" key="2">
    <source>
        <dbReference type="EMBL" id="WMB27895.1"/>
    </source>
</evidence>
<reference evidence="3" key="1">
    <citation type="submission" date="2022-10" db="EMBL/GenBank/DDBJ databases">
        <title>Streptococcus didelphis as causative of fatal infections in opossums (Didelphis albiventris).</title>
        <authorList>
            <person name="Breyer G.M."/>
            <person name="Da Silva M.E.R.J."/>
            <person name="Siqueira F.M."/>
        </authorList>
    </citation>
    <scope>NUCLEOTIDE SEQUENCE [LARGE SCALE GENOMIC DNA]</scope>
    <source>
        <strain evidence="3">LBVP101/21</strain>
    </source>
</reference>
<dbReference type="RefSeq" id="WP_018366764.1">
    <property type="nucleotide sequence ID" value="NZ_CP110509.1"/>
</dbReference>
<dbReference type="InterPro" id="IPR036691">
    <property type="entry name" value="Endo/exonu/phosph_ase_sf"/>
</dbReference>
<feature type="domain" description="Endonuclease/exonuclease/phosphatase" evidence="1">
    <location>
        <begin position="20"/>
        <end position="262"/>
    </location>
</feature>
<dbReference type="PANTHER" id="PTHR14859">
    <property type="entry name" value="CALCOFLUOR WHITE HYPERSENSITIVE PROTEIN PRECURSOR"/>
    <property type="match status" value="1"/>
</dbReference>
<keyword evidence="2" id="KW-0378">Hydrolase</keyword>
<protein>
    <submittedName>
        <fullName evidence="2">Endonuclease/exonuclease/phosphatase family protein</fullName>
    </submittedName>
</protein>
<gene>
    <name evidence="2" type="ORF">N1496_07620</name>
</gene>